<keyword evidence="4" id="KW-0325">Glycoprotein</keyword>
<dbReference type="SMART" id="SM00695">
    <property type="entry name" value="DUSP"/>
    <property type="match status" value="1"/>
</dbReference>
<evidence type="ECO:0000259" key="6">
    <source>
        <dbReference type="PROSITE" id="PS51283"/>
    </source>
</evidence>
<dbReference type="Gene3D" id="2.20.100.10">
    <property type="entry name" value="Thrombospondin type-1 (TSP1) repeat"/>
    <property type="match status" value="21"/>
</dbReference>
<dbReference type="PROSITE" id="PS51283">
    <property type="entry name" value="DUSP"/>
    <property type="match status" value="1"/>
</dbReference>
<dbReference type="InterPro" id="IPR000884">
    <property type="entry name" value="TSP1_rpt"/>
</dbReference>
<dbReference type="InterPro" id="IPR006615">
    <property type="entry name" value="Pept_C19_DUSP"/>
</dbReference>
<feature type="region of interest" description="Disordered" evidence="5">
    <location>
        <begin position="953"/>
        <end position="982"/>
    </location>
</feature>
<dbReference type="InterPro" id="IPR003409">
    <property type="entry name" value="MORN"/>
</dbReference>
<feature type="domain" description="DUSP" evidence="6">
    <location>
        <begin position="122"/>
        <end position="231"/>
    </location>
</feature>
<protein>
    <submittedName>
        <fullName evidence="7">Spondin-1</fullName>
    </submittedName>
</protein>
<accession>A0A1Q9E9F6</accession>
<dbReference type="SUPFAM" id="SSF143791">
    <property type="entry name" value="DUSP-like"/>
    <property type="match status" value="1"/>
</dbReference>
<dbReference type="SUPFAM" id="SSF82185">
    <property type="entry name" value="Histone H3 K4-specific methyltransferase SET7/9 N-terminal domain"/>
    <property type="match status" value="1"/>
</dbReference>
<keyword evidence="2" id="KW-0677">Repeat</keyword>
<dbReference type="Pfam" id="PF02493">
    <property type="entry name" value="MORN"/>
    <property type="match status" value="2"/>
</dbReference>
<evidence type="ECO:0000256" key="1">
    <source>
        <dbReference type="ARBA" id="ARBA00022729"/>
    </source>
</evidence>
<dbReference type="OrthoDB" id="5964156at2759"/>
<dbReference type="Pfam" id="PF19028">
    <property type="entry name" value="TSP1_spondin"/>
    <property type="match status" value="5"/>
</dbReference>
<dbReference type="InterPro" id="IPR035927">
    <property type="entry name" value="DUSP-like_sf"/>
</dbReference>
<evidence type="ECO:0000256" key="3">
    <source>
        <dbReference type="ARBA" id="ARBA00023157"/>
    </source>
</evidence>
<dbReference type="InterPro" id="IPR036383">
    <property type="entry name" value="TSP1_rpt_sf"/>
</dbReference>
<keyword evidence="3" id="KW-1015">Disulfide bond</keyword>
<reference evidence="7 8" key="1">
    <citation type="submission" date="2016-02" db="EMBL/GenBank/DDBJ databases">
        <title>Genome analysis of coral dinoflagellate symbionts highlights evolutionary adaptations to a symbiotic lifestyle.</title>
        <authorList>
            <person name="Aranda M."/>
            <person name="Li Y."/>
            <person name="Liew Y.J."/>
            <person name="Baumgarten S."/>
            <person name="Simakov O."/>
            <person name="Wilson M."/>
            <person name="Piel J."/>
            <person name="Ashoor H."/>
            <person name="Bougouffa S."/>
            <person name="Bajic V.B."/>
            <person name="Ryu T."/>
            <person name="Ravasi T."/>
            <person name="Bayer T."/>
            <person name="Micklem G."/>
            <person name="Kim H."/>
            <person name="Bhak J."/>
            <person name="Lajeunesse T.C."/>
            <person name="Voolstra C.R."/>
        </authorList>
    </citation>
    <scope>NUCLEOTIDE SEQUENCE [LARGE SCALE GENOMIC DNA]</scope>
    <source>
        <strain evidence="7 8">CCMP2467</strain>
    </source>
</reference>
<evidence type="ECO:0000313" key="7">
    <source>
        <dbReference type="EMBL" id="OLQ04055.1"/>
    </source>
</evidence>
<sequence>MRSPCFADLRSKHRYNEHALLAWAIAEWPQRRGVEVRMDADDADLDKTGDPVLTQDEIEEYSRIKCCVCGERVKAEEVAEHSRRCVLEPAPNLRLQLDKWTIISASMTPSEQRAFLHMRRTEELSKVEEIEASLAKRMPQLWWMGGKFGYIISSKWCRSWRSFVGVGRPTMETRDRPPSPIINSDLFDIDGTLRAGLQEGLQSDYQVLEQAMWEFFIQVYGGGPAILRYNPTGDSMDSLSLGEPQAYEVAFEGKWRDGRPDTGHGRIFDPVSGRGFDGEIADGFLWTCTGKGLLKNGSHFEGQVVQGLPQGPGREVWPDGSVIEGTFQDGKLHGVGRFVDAHGMAQEGEWEHGELQGAMWQHRAVILVAFCLVWRGAGTHAPREMEAKVRVLVDSVGLNQQISPASLIRSEDKLAGIQPHIARTPVLAQEDQVAHQDPVAAASTVPATTAVTTGVATTAVATTVAATTAAAAVADATSTASTTSTVTEQSLQMPGSRTPTTMTVVVTHIEVHTATIVFTEQPSTTTSTTTTSTTNTTTTSTVTKSLATTLAPILPFVLIVAPSSMIWAALLLIAGTARCDPRIALQVGVDGDIGRPLMRSKANKCSGVRDGFVAHLRVVSETYELSEPGSDVLRQGVMAFRLLRYAVLTVVEVAAGKPAVISPEGVRIVVIDQLWDLAVNAQQTRSCNDRNHDQHQYNHNNFYYQHQYNHNNFYYQHQYNHHDWDDDHGHSYHHDKDSHNQHFHHYHYHRDDNHDWNEHGNYNYNNAYNHDPSYKVVYNHHRRGFAFPCSFQDLKRSYAMAPPAWSLAARCLCILALTRGQDSETAPGFPYDFDSDSASVGSALNIYGADRHECGGHEEQWARCEELPECETCQPVDCMFSQWSDWWPGSGCVGLMFRHRSIAVPSNRCGLPCYGSGIESKHWYATECGGAPQDCVMSAWGQWSSCKSEKDQSIRKRRVDKPSSNNGEPCMGSTSETRPCGGPRPQPCIFDPWQSWTTCSASCGQGRFTRLRKIRSEGHLSGQTCESSLLETHTCQMKACISKDCLLSAWTDWSFCGAAGIQRMRHRSVLQNPEGLGRECNSSLVETTGCTSKIPHHCEVTSWSEWSSCDRTCHGGQKFRSRELLHGKSRRNFCSALKLKQAAPCHMRPCFSHSLDCEFSDWTTWGLCSAKVGFGVTRRKRTILRPAGLDATGCFGDMSELASCKIAPPRPIDCIWGEWGEWSGCSCSCGGGTKRRSRAIEMSPQNGGAPCQAKDKEVIAVCNTMECDSTCEDGYWGAWMDWTQCSATCSSSYRSRRRSLEVLPNSCGSVPTGLREQFELCDDLHDCKSDKDCSLSSWGEWSECSCSCNGVRERNRHITEYARGRGRPCEDMQLKVIEQCNPLEGAQPPEACEVEIRDCSLLQWQEWSSCSATCGPGQQTRKRSIAHHSSHGGKPCEGELMHTRECNTQPCQTHNKRDCVLGAWSEWGSCSHCGGQRWRHRSIVAMPCHGGKLCEDWSMKEVSNCSSICHETRICAWTDWSCAKCPEQCGTLTTLRSREMKLLPAHSYPSSFFFKGDKHSSCFGSQVDVAQCPTKDSCEQCSPRDCSFNAWSQWTDATCVGLCERHRVIGMMNNECGEPCRGPLLETKHCHTDCGHAVDCKLSPWTAWGHCTNLTSAAIKGQHYRHRHVVVAPEKGGLACSGDLLQTKPCEAEMPEPCLFAPWLPWTECSAVCGEGTKMRTRHLHQVAEDGGRQCHGVLQQVQACRSWHSGCEDNVRQNCRLDDWSDWSSCGIGKQRERHRAVHREARAGGKPCSGSLFETESCREDVDCIISQWTDWDECSASCGSGHSRRQRQISKFPEYGGTLCPEDLIQIRACASPPCQSEDCEVSQWLEWSSCSASCGSGYQSRTRRVQKLRGPGGLGCFSPLAQNRLCHGRSCAADCDWGAWQQWSRCSKTCGGGLMKRSRTLRSIPTAGGDTCSQKSLSEVLPCNLGGCSVRCVDGAWDEWEEWAPCSRSCDGGETFRRRSVGVMANDCGSPPAGESRESRFCNVDVPCQGAKDCLLTPWTAWNDCSSSCDGVSMRSRKVAEFGHGDGSFCSGALKELKPCNPARDTQLLDECVRGPPVDCELHPWGQWTECSATCGGGERQRSRHIAQEAYNGGFGCQEPLVEVLECARMLCHEVHDPIDCVLGEWHNWGACTSCGGERTRKRHILMFPQNGGKECPPADVVQTNACPYNHNCGTQVACTWAVWGPWGQCSTSCGVGGRKKRTRRLNKVVTPVEYGSRMPTYHSGRWNMLQEYGAMHRQVQILEGRHGQEVLLSFVAGCASMLVLLGTMMRACSVHRQVASAQSRAGDDAEAPLVPGL</sequence>
<dbReference type="OMA" id="QLASHKW"/>
<evidence type="ECO:0000313" key="8">
    <source>
        <dbReference type="Proteomes" id="UP000186817"/>
    </source>
</evidence>
<dbReference type="EMBL" id="LSRX01000219">
    <property type="protein sequence ID" value="OLQ04055.1"/>
    <property type="molecule type" value="Genomic_DNA"/>
</dbReference>
<dbReference type="Pfam" id="PF00090">
    <property type="entry name" value="TSP_1"/>
    <property type="match status" value="13"/>
</dbReference>
<dbReference type="InterPro" id="IPR044004">
    <property type="entry name" value="TSP1_spondin_dom"/>
</dbReference>
<evidence type="ECO:0000256" key="4">
    <source>
        <dbReference type="ARBA" id="ARBA00023180"/>
    </source>
</evidence>
<keyword evidence="1" id="KW-0732">Signal</keyword>
<proteinExistence type="predicted"/>
<dbReference type="Pfam" id="PF06337">
    <property type="entry name" value="DUSP"/>
    <property type="match status" value="1"/>
</dbReference>
<dbReference type="Gene3D" id="2.20.110.10">
    <property type="entry name" value="Histone H3 K4-specific methyltransferase SET7/9 N-terminal domain"/>
    <property type="match status" value="1"/>
</dbReference>
<feature type="compositionally biased region" description="Polar residues" evidence="5">
    <location>
        <begin position="962"/>
        <end position="977"/>
    </location>
</feature>
<comment type="caution">
    <text evidence="7">The sequence shown here is derived from an EMBL/GenBank/DDBJ whole genome shotgun (WGS) entry which is preliminary data.</text>
</comment>
<dbReference type="Gene3D" id="3.30.2230.10">
    <property type="entry name" value="DUSP-like"/>
    <property type="match status" value="1"/>
</dbReference>
<evidence type="ECO:0000256" key="2">
    <source>
        <dbReference type="ARBA" id="ARBA00022737"/>
    </source>
</evidence>
<dbReference type="SUPFAM" id="SSF82895">
    <property type="entry name" value="TSP-1 type 1 repeat"/>
    <property type="match status" value="19"/>
</dbReference>
<dbReference type="PANTHER" id="PTHR11311">
    <property type="entry name" value="SPONDIN"/>
    <property type="match status" value="1"/>
</dbReference>
<dbReference type="PANTHER" id="PTHR11311:SF15">
    <property type="entry name" value="SPONDIN-2"/>
    <property type="match status" value="1"/>
</dbReference>
<dbReference type="Proteomes" id="UP000186817">
    <property type="component" value="Unassembled WGS sequence"/>
</dbReference>
<dbReference type="PROSITE" id="PS50092">
    <property type="entry name" value="TSP1"/>
    <property type="match status" value="20"/>
</dbReference>
<dbReference type="SMART" id="SM00209">
    <property type="entry name" value="TSP1"/>
    <property type="match status" value="22"/>
</dbReference>
<evidence type="ECO:0000256" key="5">
    <source>
        <dbReference type="SAM" id="MobiDB-lite"/>
    </source>
</evidence>
<name>A0A1Q9E9F6_SYMMI</name>
<gene>
    <name evidence="7" type="primary">SPON1</name>
    <name evidence="7" type="ORF">AK812_SmicGene12921</name>
</gene>
<dbReference type="GO" id="GO:0004843">
    <property type="term" value="F:cysteine-type deubiquitinase activity"/>
    <property type="evidence" value="ECO:0007669"/>
    <property type="project" value="InterPro"/>
</dbReference>
<keyword evidence="8" id="KW-1185">Reference proteome</keyword>
<organism evidence="7 8">
    <name type="scientific">Symbiodinium microadriaticum</name>
    <name type="common">Dinoflagellate</name>
    <name type="synonym">Zooxanthella microadriatica</name>
    <dbReference type="NCBI Taxonomy" id="2951"/>
    <lineage>
        <taxon>Eukaryota</taxon>
        <taxon>Sar</taxon>
        <taxon>Alveolata</taxon>
        <taxon>Dinophyceae</taxon>
        <taxon>Suessiales</taxon>
        <taxon>Symbiodiniaceae</taxon>
        <taxon>Symbiodinium</taxon>
    </lineage>
</organism>
<dbReference type="InterPro" id="IPR051418">
    <property type="entry name" value="Spondin/Thrombospondin_T1"/>
</dbReference>